<sequence length="52" mass="5873">TLRIQPYRTAIESRTTVLKFGLLATKKLEESCRHMRSETATGSLTIEGYAKD</sequence>
<accession>A0ABN7X1D7</accession>
<evidence type="ECO:0000313" key="2">
    <source>
        <dbReference type="Proteomes" id="UP000789901"/>
    </source>
</evidence>
<gene>
    <name evidence="1" type="ORF">GMARGA_LOCUS37065</name>
</gene>
<name>A0ABN7X1D7_GIGMA</name>
<evidence type="ECO:0000313" key="1">
    <source>
        <dbReference type="EMBL" id="CAG8844368.1"/>
    </source>
</evidence>
<comment type="caution">
    <text evidence="1">The sequence shown here is derived from an EMBL/GenBank/DDBJ whole genome shotgun (WGS) entry which is preliminary data.</text>
</comment>
<reference evidence="1 2" key="1">
    <citation type="submission" date="2021-06" db="EMBL/GenBank/DDBJ databases">
        <authorList>
            <person name="Kallberg Y."/>
            <person name="Tangrot J."/>
            <person name="Rosling A."/>
        </authorList>
    </citation>
    <scope>NUCLEOTIDE SEQUENCE [LARGE SCALE GENOMIC DNA]</scope>
    <source>
        <strain evidence="1 2">120-4 pot B 10/14</strain>
    </source>
</reference>
<feature type="non-terminal residue" evidence="1">
    <location>
        <position position="1"/>
    </location>
</feature>
<dbReference type="Proteomes" id="UP000789901">
    <property type="component" value="Unassembled WGS sequence"/>
</dbReference>
<dbReference type="EMBL" id="CAJVQB010075674">
    <property type="protein sequence ID" value="CAG8844368.1"/>
    <property type="molecule type" value="Genomic_DNA"/>
</dbReference>
<protein>
    <submittedName>
        <fullName evidence="1">5706_t:CDS:1</fullName>
    </submittedName>
</protein>
<keyword evidence="2" id="KW-1185">Reference proteome</keyword>
<organism evidence="1 2">
    <name type="scientific">Gigaspora margarita</name>
    <dbReference type="NCBI Taxonomy" id="4874"/>
    <lineage>
        <taxon>Eukaryota</taxon>
        <taxon>Fungi</taxon>
        <taxon>Fungi incertae sedis</taxon>
        <taxon>Mucoromycota</taxon>
        <taxon>Glomeromycotina</taxon>
        <taxon>Glomeromycetes</taxon>
        <taxon>Diversisporales</taxon>
        <taxon>Gigasporaceae</taxon>
        <taxon>Gigaspora</taxon>
    </lineage>
</organism>
<proteinExistence type="predicted"/>